<dbReference type="STRING" id="1302272.FC96_GL001078"/>
<dbReference type="EMBL" id="AZCX01000002">
    <property type="protein sequence ID" value="KRK48759.1"/>
    <property type="molecule type" value="Genomic_DNA"/>
</dbReference>
<sequence length="394" mass="43908">MKVGEPMNSKVNDLQYALRTGALVNVYQVDDDIVYTGFVLNMDEQGIIVATYDDGGEEDGAVYLSYSTVESVEFSSRDLDNIEFRINYAEDHQSLGLGQIATDFNDEEPLLNQVVESVMQNEAFAMVTLKNTDTYLEGKITRVFDSDLEFSLFDKFDLGHHERLTIAFESVGLIEFNGKELSIQDLAMAGIEKLKPVEESSVESASAIGQVLEMAQAEDQFLSFVPKSDPEMFFVGQINTLTADTVIVNLVDMAGQFGGYWLTKRSAIDRVTFESDYLQVISQFVMLNKALAGLIPTALNDERLFDPTTDLFQSVLGQAAQFKRVLRIRLHSGEVMVGYLSQIGAAQFIFHEVDEGEVQNPVGQLIATKDVEEIAFDYLEAILIEKQLKVQGDL</sequence>
<keyword evidence="2" id="KW-1185">Reference proteome</keyword>
<evidence type="ECO:0000313" key="1">
    <source>
        <dbReference type="EMBL" id="KRK48759.1"/>
    </source>
</evidence>
<gene>
    <name evidence="1" type="ORF">FC96_GL001078</name>
</gene>
<dbReference type="PATRIC" id="fig|1302272.5.peg.1084"/>
<proteinExistence type="predicted"/>
<organism evidence="1 2">
    <name type="scientific">Secundilactobacillus kimchicus JCM 15530</name>
    <dbReference type="NCBI Taxonomy" id="1302272"/>
    <lineage>
        <taxon>Bacteria</taxon>
        <taxon>Bacillati</taxon>
        <taxon>Bacillota</taxon>
        <taxon>Bacilli</taxon>
        <taxon>Lactobacillales</taxon>
        <taxon>Lactobacillaceae</taxon>
        <taxon>Secundilactobacillus</taxon>
    </lineage>
</organism>
<evidence type="ECO:0000313" key="2">
    <source>
        <dbReference type="Proteomes" id="UP000050911"/>
    </source>
</evidence>
<dbReference type="AlphaFoldDB" id="A0A0R1I0F8"/>
<dbReference type="Proteomes" id="UP000050911">
    <property type="component" value="Unassembled WGS sequence"/>
</dbReference>
<comment type="caution">
    <text evidence="1">The sequence shown here is derived from an EMBL/GenBank/DDBJ whole genome shotgun (WGS) entry which is preliminary data.</text>
</comment>
<reference evidence="1 2" key="1">
    <citation type="journal article" date="2015" name="Genome Announc.">
        <title>Expanding the biotechnology potential of lactobacilli through comparative genomics of 213 strains and associated genera.</title>
        <authorList>
            <person name="Sun Z."/>
            <person name="Harris H.M."/>
            <person name="McCann A."/>
            <person name="Guo C."/>
            <person name="Argimon S."/>
            <person name="Zhang W."/>
            <person name="Yang X."/>
            <person name="Jeffery I.B."/>
            <person name="Cooney J.C."/>
            <person name="Kagawa T.F."/>
            <person name="Liu W."/>
            <person name="Song Y."/>
            <person name="Salvetti E."/>
            <person name="Wrobel A."/>
            <person name="Rasinkangas P."/>
            <person name="Parkhill J."/>
            <person name="Rea M.C."/>
            <person name="O'Sullivan O."/>
            <person name="Ritari J."/>
            <person name="Douillard F.P."/>
            <person name="Paul Ross R."/>
            <person name="Yang R."/>
            <person name="Briner A.E."/>
            <person name="Felis G.E."/>
            <person name="de Vos W.M."/>
            <person name="Barrangou R."/>
            <person name="Klaenhammer T.R."/>
            <person name="Caufield P.W."/>
            <person name="Cui Y."/>
            <person name="Zhang H."/>
            <person name="O'Toole P.W."/>
        </authorList>
    </citation>
    <scope>NUCLEOTIDE SEQUENCE [LARGE SCALE GENOMIC DNA]</scope>
    <source>
        <strain evidence="1 2">JCM 15530</strain>
    </source>
</reference>
<protein>
    <submittedName>
        <fullName evidence="1">Uncharacterized protein</fullName>
    </submittedName>
</protein>
<accession>A0A0R1I0F8</accession>
<name>A0A0R1I0F8_9LACO</name>